<comment type="caution">
    <text evidence="2">The sequence shown here is derived from an EMBL/GenBank/DDBJ whole genome shotgun (WGS) entry which is preliminary data.</text>
</comment>
<dbReference type="eggNOG" id="ENOG502SC5Q">
    <property type="taxonomic scope" value="Eukaryota"/>
</dbReference>
<protein>
    <submittedName>
        <fullName evidence="2">Uncharacterized protein</fullName>
    </submittedName>
</protein>
<dbReference type="Proteomes" id="UP000266841">
    <property type="component" value="Unassembled WGS sequence"/>
</dbReference>
<proteinExistence type="predicted"/>
<evidence type="ECO:0000313" key="3">
    <source>
        <dbReference type="Proteomes" id="UP000266841"/>
    </source>
</evidence>
<organism evidence="2 3">
    <name type="scientific">Thalassiosira oceanica</name>
    <name type="common">Marine diatom</name>
    <dbReference type="NCBI Taxonomy" id="159749"/>
    <lineage>
        <taxon>Eukaryota</taxon>
        <taxon>Sar</taxon>
        <taxon>Stramenopiles</taxon>
        <taxon>Ochrophyta</taxon>
        <taxon>Bacillariophyta</taxon>
        <taxon>Coscinodiscophyceae</taxon>
        <taxon>Thalassiosirophycidae</taxon>
        <taxon>Thalassiosirales</taxon>
        <taxon>Thalassiosiraceae</taxon>
        <taxon>Thalassiosira</taxon>
    </lineage>
</organism>
<keyword evidence="3" id="KW-1185">Reference proteome</keyword>
<evidence type="ECO:0000256" key="1">
    <source>
        <dbReference type="SAM" id="MobiDB-lite"/>
    </source>
</evidence>
<sequence>QDPGYYLECKNNRLTRRDFKSNENCQAFIASLGSDVMKSSDVNPDAEAKAEQAAADLLSELGLGDLEGPSSSSSKKNNQSASGKKKKRVGKKKGRNSFSPPSPSPQELTPKRRELPIEAKCRRSKRGSRSLHCVLWIGDGESIKHAHREQVLAIGGYSFLTEGNEMDVLE</sequence>
<evidence type="ECO:0000313" key="2">
    <source>
        <dbReference type="EMBL" id="EJK52117.1"/>
    </source>
</evidence>
<gene>
    <name evidence="2" type="ORF">THAOC_28647</name>
</gene>
<feature type="region of interest" description="Disordered" evidence="1">
    <location>
        <begin position="34"/>
        <end position="123"/>
    </location>
</feature>
<feature type="non-terminal residue" evidence="2">
    <location>
        <position position="1"/>
    </location>
</feature>
<name>K0RZT7_THAOC</name>
<feature type="compositionally biased region" description="Basic residues" evidence="1">
    <location>
        <begin position="83"/>
        <end position="95"/>
    </location>
</feature>
<accession>K0RZT7</accession>
<feature type="compositionally biased region" description="Low complexity" evidence="1">
    <location>
        <begin position="51"/>
        <end position="82"/>
    </location>
</feature>
<dbReference type="EMBL" id="AGNL01040392">
    <property type="protein sequence ID" value="EJK52117.1"/>
    <property type="molecule type" value="Genomic_DNA"/>
</dbReference>
<reference evidence="2 3" key="1">
    <citation type="journal article" date="2012" name="Genome Biol.">
        <title>Genome and low-iron response of an oceanic diatom adapted to chronic iron limitation.</title>
        <authorList>
            <person name="Lommer M."/>
            <person name="Specht M."/>
            <person name="Roy A.S."/>
            <person name="Kraemer L."/>
            <person name="Andreson R."/>
            <person name="Gutowska M.A."/>
            <person name="Wolf J."/>
            <person name="Bergner S.V."/>
            <person name="Schilhabel M.B."/>
            <person name="Klostermeier U.C."/>
            <person name="Beiko R.G."/>
            <person name="Rosenstiel P."/>
            <person name="Hippler M."/>
            <person name="Laroche J."/>
        </authorList>
    </citation>
    <scope>NUCLEOTIDE SEQUENCE [LARGE SCALE GENOMIC DNA]</scope>
    <source>
        <strain evidence="2 3">CCMP1005</strain>
    </source>
</reference>
<dbReference type="AlphaFoldDB" id="K0RZT7"/>
<feature type="compositionally biased region" description="Basic and acidic residues" evidence="1">
    <location>
        <begin position="109"/>
        <end position="121"/>
    </location>
</feature>